<dbReference type="InterPro" id="IPR010690">
    <property type="entry name" value="YqfD"/>
</dbReference>
<evidence type="ECO:0000313" key="3">
    <source>
        <dbReference type="Proteomes" id="UP001164726"/>
    </source>
</evidence>
<feature type="transmembrane region" description="Helical" evidence="1">
    <location>
        <begin position="90"/>
        <end position="110"/>
    </location>
</feature>
<proteinExistence type="predicted"/>
<protein>
    <submittedName>
        <fullName evidence="2">Sporulation protein YqfD</fullName>
    </submittedName>
</protein>
<keyword evidence="3" id="KW-1185">Reference proteome</keyword>
<dbReference type="NCBIfam" id="TIGR02876">
    <property type="entry name" value="spore_yqfD"/>
    <property type="match status" value="1"/>
</dbReference>
<dbReference type="PIRSF" id="PIRSF029895">
    <property type="entry name" value="SpoIV"/>
    <property type="match status" value="1"/>
</dbReference>
<dbReference type="Proteomes" id="UP001164726">
    <property type="component" value="Chromosome"/>
</dbReference>
<evidence type="ECO:0000256" key="1">
    <source>
        <dbReference type="SAM" id="Phobius"/>
    </source>
</evidence>
<dbReference type="AlphaFoldDB" id="A0A9E8LY07"/>
<keyword evidence="1" id="KW-0812">Transmembrane</keyword>
<dbReference type="EMBL" id="CP106877">
    <property type="protein sequence ID" value="WAA11497.1"/>
    <property type="molecule type" value="Genomic_DNA"/>
</dbReference>
<gene>
    <name evidence="2" type="primary">yqfD</name>
    <name evidence="2" type="ORF">OE105_07600</name>
</gene>
<name>A0A9E8LY07_9BACI</name>
<sequence>MKNRWLKNVFGYVTVQLIGDGIERFVNRLIKDQVPLWNMKREDEHSITFQMSIQHIPFLKKAVRHHRLKIRFIEKKGLPFLYQKAKSYSGFFLSIFLAILLILLLSNMIWKIEIRGASPELQYKILKQLQGMGIRKGQLLLFVDDPQTIQRKITELNDEITWIGVKLKGTTYYFQVVEKERPEERELASPQHLIAKKEAVIVDYFIEKGQPVIKRNEYVKRGQILVSGVIGTEENKQSIAAEGKVWGKTWYKADVSVKLQSEWKVFTGERKTKKYLEFFHFKLPIWGVQPSHFDQSEIEQTKATIKFLKWTLPISFISETIYEVETVTKTYSYEEAKRLALQKARADLYHQLDEEITIESEKTLHEMKDNGTLKISILFEVIENIAKAQAIIQQN</sequence>
<dbReference type="RefSeq" id="WP_275419608.1">
    <property type="nucleotide sequence ID" value="NZ_CP106877.1"/>
</dbReference>
<dbReference type="Pfam" id="PF06898">
    <property type="entry name" value="YqfD"/>
    <property type="match status" value="1"/>
</dbReference>
<reference evidence="2" key="1">
    <citation type="submission" date="2022-09" db="EMBL/GenBank/DDBJ databases">
        <title>Complete Genomes of Fervidibacillus albus and Fervidibacillus halotolerans isolated from tidal flat sediments.</title>
        <authorList>
            <person name="Kwon K.K."/>
            <person name="Yang S.-H."/>
            <person name="Park M.J."/>
            <person name="Oh H.-M."/>
        </authorList>
    </citation>
    <scope>NUCLEOTIDE SEQUENCE</scope>
    <source>
        <strain evidence="2">MEBiC13594</strain>
    </source>
</reference>
<keyword evidence="1" id="KW-0472">Membrane</keyword>
<keyword evidence="1" id="KW-1133">Transmembrane helix</keyword>
<accession>A0A9E8LY07</accession>
<evidence type="ECO:0000313" key="2">
    <source>
        <dbReference type="EMBL" id="WAA11497.1"/>
    </source>
</evidence>
<dbReference type="KEGG" id="fhl:OE105_07600"/>
<organism evidence="2 3">
    <name type="scientific">Fervidibacillus halotolerans</name>
    <dbReference type="NCBI Taxonomy" id="2980027"/>
    <lineage>
        <taxon>Bacteria</taxon>
        <taxon>Bacillati</taxon>
        <taxon>Bacillota</taxon>
        <taxon>Bacilli</taxon>
        <taxon>Bacillales</taxon>
        <taxon>Bacillaceae</taxon>
        <taxon>Fervidibacillus</taxon>
    </lineage>
</organism>